<protein>
    <recommendedName>
        <fullName evidence="5">Reverse transcriptase domain-containing protein</fullName>
    </recommendedName>
</protein>
<keyword evidence="4" id="KW-1185">Reference proteome</keyword>
<reference evidence="3" key="2">
    <citation type="submission" date="2025-09" db="UniProtKB">
        <authorList>
            <consortium name="Ensembl"/>
        </authorList>
    </citation>
    <scope>IDENTIFICATION</scope>
</reference>
<dbReference type="OrthoDB" id="10025388at2759"/>
<dbReference type="InterPro" id="IPR000305">
    <property type="entry name" value="GIY-YIG_endonuc"/>
</dbReference>
<dbReference type="InterPro" id="IPR058912">
    <property type="entry name" value="HTH_animal"/>
</dbReference>
<dbReference type="Proteomes" id="UP000694569">
    <property type="component" value="Unplaced"/>
</dbReference>
<feature type="domain" description="GIY-YIG" evidence="1">
    <location>
        <begin position="662"/>
        <end position="761"/>
    </location>
</feature>
<evidence type="ECO:0000259" key="2">
    <source>
        <dbReference type="PROSITE" id="PS50878"/>
    </source>
</evidence>
<dbReference type="AlphaFoldDB" id="A0A8C5MG30"/>
<sequence>MRSLGQYDKPLERSLISSAVNEMSDRLKTSVSCISLTADEIKLLSRGLSYCPSERIDPFDVKVDLFRFFRTIRLKCLFSGQPEIDLPLAPFNSKNLGLREKSKFMPQNVEHAVETYVKIVEREMSQVYSRRHFTRASPNMSAIDSGILKKLRDNPSIVIKPADKGGALVIMNSGDYVAEIQRQLGDVETYKRLDGDPTAAIASRISTLIHDALENQIIDKGLSKFLVKKHPLIPVLYVLPKIHKSLIAPPGRPIVSAVDSVFSPLSIFLDRVARPYLQRIPSFILDTGDFLTKFRGLAVGDHSILVSLDVTSLYTSIQNSEGINAMKHALVELGYSDNQLQFLLDLLDVVLGGSFFLFDRVFYTQIRGTSMGTNVAPTYANIFMSEFEENVVYKCDLFQYVHHWFRYIDDIIFVWEGTRDTLDEFLSILNNGSTSIKFTMSCSLTQINFLDTLVVKRNGKLMTDLYRKPTDKNSLLRYDSAHPPTLLNSLPRSQLVRVDRVVDLPESRDKRLEEMIDRFRARGYPRQLLSRESTRINQPIIPQRRQSCGRIPFVSKYGTHTSQVKNILCKYWYILRDAYPDISEFQTIPLMSYKKGRSFRQMLVKAEFGQDTGRTPFFGKPRNGTFPCLNCSCCNAVIRGDSFVHPHSGRKSKIKGYFTCNSAYVVYLLKCPCGLIYVGETTQKVKNRFIKHRSDIRTKKIEFPVPEHFIRCGHDISQLRYQVIDEVPKLTRGGDREKLLKRRELYWIHHLNTLFPHGLNRESDLSPFL</sequence>
<reference evidence="3" key="1">
    <citation type="submission" date="2025-08" db="UniProtKB">
        <authorList>
            <consortium name="Ensembl"/>
        </authorList>
    </citation>
    <scope>IDENTIFICATION</scope>
</reference>
<dbReference type="PANTHER" id="PTHR21301">
    <property type="entry name" value="REVERSE TRANSCRIPTASE"/>
    <property type="match status" value="1"/>
</dbReference>
<dbReference type="PANTHER" id="PTHR21301:SF12">
    <property type="match status" value="1"/>
</dbReference>
<dbReference type="CDD" id="cd10442">
    <property type="entry name" value="GIY-YIG_PLEs"/>
    <property type="match status" value="1"/>
</dbReference>
<dbReference type="GeneTree" id="ENSGT00840000129931"/>
<organism evidence="3 4">
    <name type="scientific">Leptobrachium leishanense</name>
    <name type="common">Leishan spiny toad</name>
    <dbReference type="NCBI Taxonomy" id="445787"/>
    <lineage>
        <taxon>Eukaryota</taxon>
        <taxon>Metazoa</taxon>
        <taxon>Chordata</taxon>
        <taxon>Craniata</taxon>
        <taxon>Vertebrata</taxon>
        <taxon>Euteleostomi</taxon>
        <taxon>Amphibia</taxon>
        <taxon>Batrachia</taxon>
        <taxon>Anura</taxon>
        <taxon>Pelobatoidea</taxon>
        <taxon>Megophryidae</taxon>
        <taxon>Leptobrachium</taxon>
    </lineage>
</organism>
<evidence type="ECO:0000313" key="4">
    <source>
        <dbReference type="Proteomes" id="UP000694569"/>
    </source>
</evidence>
<dbReference type="InterPro" id="IPR000477">
    <property type="entry name" value="RT_dom"/>
</dbReference>
<dbReference type="PROSITE" id="PS50878">
    <property type="entry name" value="RT_POL"/>
    <property type="match status" value="1"/>
</dbReference>
<dbReference type="Pfam" id="PF00078">
    <property type="entry name" value="RVT_1"/>
    <property type="match status" value="1"/>
</dbReference>
<feature type="domain" description="Reverse transcriptase" evidence="2">
    <location>
        <begin position="220"/>
        <end position="462"/>
    </location>
</feature>
<dbReference type="InterPro" id="IPR035901">
    <property type="entry name" value="GIY-YIG_endonuc_sf"/>
</dbReference>
<evidence type="ECO:0000313" key="3">
    <source>
        <dbReference type="Ensembl" id="ENSLLEP00000011701.1"/>
    </source>
</evidence>
<proteinExistence type="predicted"/>
<evidence type="ECO:0000259" key="1">
    <source>
        <dbReference type="PROSITE" id="PS50164"/>
    </source>
</evidence>
<name>A0A8C5MG30_9ANUR</name>
<dbReference type="Pfam" id="PF26215">
    <property type="entry name" value="HTH_animal"/>
    <property type="match status" value="1"/>
</dbReference>
<accession>A0A8C5MG30</accession>
<dbReference type="Gene3D" id="3.40.1440.10">
    <property type="entry name" value="GIY-YIG endonuclease"/>
    <property type="match status" value="1"/>
</dbReference>
<evidence type="ECO:0008006" key="5">
    <source>
        <dbReference type="Google" id="ProtNLM"/>
    </source>
</evidence>
<dbReference type="Ensembl" id="ENSLLET00000012172.1">
    <property type="protein sequence ID" value="ENSLLEP00000011701.1"/>
    <property type="gene ID" value="ENSLLEG00000007467.1"/>
</dbReference>
<dbReference type="PROSITE" id="PS50164">
    <property type="entry name" value="GIY_YIG"/>
    <property type="match status" value="1"/>
</dbReference>